<feature type="region of interest" description="Disordered" evidence="1">
    <location>
        <begin position="156"/>
        <end position="193"/>
    </location>
</feature>
<accession>A0A1E1IQZ0</accession>
<feature type="compositionally biased region" description="Basic and acidic residues" evidence="1">
    <location>
        <begin position="626"/>
        <end position="640"/>
    </location>
</feature>
<reference evidence="2" key="1">
    <citation type="submission" date="2012-08" db="EMBL/GenBank/DDBJ databases">
        <title>Comparative genomics of metastatic and non-metastatic Leishmania guyanensis provides insights into polygenic factors involved in Leishmania RNA virus infection.</title>
        <authorList>
            <person name="Smith D."/>
            <person name="Hertz-Fowler C."/>
            <person name="Martin R."/>
            <person name="Dickens N."/>
            <person name="Fasel N."/>
            <person name="Falquet L."/>
            <person name="Beverley S."/>
            <person name="Zangger H."/>
            <person name="Calderon-Copete S."/>
            <person name="Mottram J."/>
            <person name="Xenarios I."/>
        </authorList>
    </citation>
    <scope>NUCLEOTIDE SEQUENCE</scope>
    <source>
        <strain evidence="2">MHOM/BR/75/M4147/SSU:IR2SAT-LUC</strain>
    </source>
</reference>
<feature type="region of interest" description="Disordered" evidence="1">
    <location>
        <begin position="700"/>
        <end position="729"/>
    </location>
</feature>
<protein>
    <submittedName>
        <fullName evidence="2">Uncharacterized protein</fullName>
    </submittedName>
</protein>
<feature type="compositionally biased region" description="Polar residues" evidence="1">
    <location>
        <begin position="804"/>
        <end position="819"/>
    </location>
</feature>
<gene>
    <name evidence="2" type="primary">LgM4147LRVhigh.11.00380.00610</name>
    <name evidence="2" type="ORF">BN36_1111900</name>
</gene>
<feature type="compositionally biased region" description="Low complexity" evidence="1">
    <location>
        <begin position="180"/>
        <end position="193"/>
    </location>
</feature>
<name>A0A1E1IQZ0_LEIGU</name>
<feature type="region of interest" description="Disordered" evidence="1">
    <location>
        <begin position="1"/>
        <end position="74"/>
    </location>
</feature>
<organism evidence="2">
    <name type="scientific">Leishmania guyanensis</name>
    <dbReference type="NCBI Taxonomy" id="5670"/>
    <lineage>
        <taxon>Eukaryota</taxon>
        <taxon>Discoba</taxon>
        <taxon>Euglenozoa</taxon>
        <taxon>Kinetoplastea</taxon>
        <taxon>Metakinetoplastina</taxon>
        <taxon>Trypanosomatida</taxon>
        <taxon>Trypanosomatidae</taxon>
        <taxon>Leishmaniinae</taxon>
        <taxon>Leishmania</taxon>
        <taxon>Leishmania guyanensis species complex</taxon>
    </lineage>
</organism>
<feature type="compositionally biased region" description="Polar residues" evidence="1">
    <location>
        <begin position="15"/>
        <end position="42"/>
    </location>
</feature>
<feature type="region of interest" description="Disordered" evidence="1">
    <location>
        <begin position="582"/>
        <end position="675"/>
    </location>
</feature>
<feature type="region of interest" description="Disordered" evidence="1">
    <location>
        <begin position="804"/>
        <end position="851"/>
    </location>
</feature>
<proteinExistence type="predicted"/>
<feature type="compositionally biased region" description="Polar residues" evidence="1">
    <location>
        <begin position="582"/>
        <end position="602"/>
    </location>
</feature>
<sequence length="936" mass="100846">MCMRVSMRSYHHNPYRQSSASYTPQETSHRQQGQLRTLTRASTEPPLPSSAPDLDDSIDRFSSQSSEATGGIPAHSTLSITRSVTVTFGARASVATASPTTAPFHWPSSVANIEIGGTTTLATSTIAATASTRDSVSCRMRLAQLSSPFDAVNLHHPSLASPRQGISLPRSRHSGDAGGDDPPFAGDTTGSLPSTSTSTLYSGALLQSCQALLSTQSLGSTVLMERHSFSDWCATAALDDPSSGSCPSSCSWSPLNQTQPRSAVRATATSPISPVGTITTTLFIDGLPASIENKWQLQPCVPPQGLMALRVKSSRGRNVGFAVYDSIAAAHGALTWFNQMRIIKEVVLTSTFGAPPAVRSAPSTGAPPGLVSDDPCVPAGGVTSACFTNLPVESEPLPLKYEDYLCTQQLPSEFASLLRKCTLLRVDWARCLEIQHTPVKVVGAAAPPPSSLVSSPLSHPPSPWRMGAVAVRPPPPPPMPTSVPHVSPYPRGDNDGCFMSEPARHALLLQAPPQQHPPPPPSSSPPIVLSPRFQLPLQPPHPCAPAGWSDAQATHPLEPHPLAQTTLYHGPSPVTHRTWATSAPSSFLQRTELRSSCGSGTATPAYYQPENPTTWQPLGAHLSSHVAERNDQHERVDDWRGVPPKLPGSSYRYEERHPQQRHMAHHHHQPAREPPLPSRTLFVRLIHNFEEPQCLQHDQLRSTTGGGTDSATAVPINPSFATVGPRSTTSGTMAMPDAAAACAEVVALPAPTRARSQTTPSFRVSTSTAVSLSGAAGIHPLVSVVPHHHHCMLYQSPALPTLMTTPQLRSPQDSHTAQAYSPLRPPVSSQLTSPRDDRHSSSAGAADEAVLQPTPNAEDLEFFRFAQSVLRKEYFSERFAGFVRYREFLRPPYYGGCFVLFERGEDMQRCLQWMRKDERLMKLFAVSPARNDSFGP</sequence>
<dbReference type="AlphaFoldDB" id="A0A1E1IQZ0"/>
<evidence type="ECO:0000313" key="2">
    <source>
        <dbReference type="EMBL" id="CCM13675.1"/>
    </source>
</evidence>
<dbReference type="EMBL" id="CALQ01000337">
    <property type="protein sequence ID" value="CCM13675.1"/>
    <property type="molecule type" value="Genomic_DNA"/>
</dbReference>
<feature type="compositionally biased region" description="Basic residues" evidence="1">
    <location>
        <begin position="659"/>
        <end position="669"/>
    </location>
</feature>
<evidence type="ECO:0000256" key="1">
    <source>
        <dbReference type="SAM" id="MobiDB-lite"/>
    </source>
</evidence>